<name>A0A2Z3GIT8_9BACT</name>
<dbReference type="KEGG" id="hnv:DDQ68_04620"/>
<sequence length="107" mass="12749">MSTTTALRDEAQALLKSFFLVADFWVGVSNDDDAEMPFYLYPYTGNNEVYEISEELYNYFGDAFFDSKFDKNRNAEEHRFKQKYIMQILYELVPTRKDKINRLLSEQ</sequence>
<accession>A0A2Z3GIT8</accession>
<evidence type="ECO:0000313" key="2">
    <source>
        <dbReference type="Proteomes" id="UP000245999"/>
    </source>
</evidence>
<protein>
    <submittedName>
        <fullName evidence="1">Uncharacterized protein</fullName>
    </submittedName>
</protein>
<keyword evidence="2" id="KW-1185">Reference proteome</keyword>
<dbReference type="Proteomes" id="UP000245999">
    <property type="component" value="Chromosome"/>
</dbReference>
<dbReference type="AlphaFoldDB" id="A0A2Z3GIT8"/>
<proteinExistence type="predicted"/>
<evidence type="ECO:0000313" key="1">
    <source>
        <dbReference type="EMBL" id="AWM32141.1"/>
    </source>
</evidence>
<dbReference type="RefSeq" id="WP_109655264.1">
    <property type="nucleotide sequence ID" value="NZ_CP029145.1"/>
</dbReference>
<reference evidence="2" key="1">
    <citation type="submission" date="2018-04" db="EMBL/GenBank/DDBJ databases">
        <title>Complete genome of Antarctic heterotrophic bacterium Hymenobacter nivis.</title>
        <authorList>
            <person name="Terashima M."/>
        </authorList>
    </citation>
    <scope>NUCLEOTIDE SEQUENCE [LARGE SCALE GENOMIC DNA]</scope>
    <source>
        <strain evidence="2">NBRC 111535</strain>
    </source>
</reference>
<dbReference type="EMBL" id="CP029145">
    <property type="protein sequence ID" value="AWM32141.1"/>
    <property type="molecule type" value="Genomic_DNA"/>
</dbReference>
<gene>
    <name evidence="1" type="ORF">DDQ68_04620</name>
</gene>
<organism evidence="1 2">
    <name type="scientific">Hymenobacter nivis</name>
    <dbReference type="NCBI Taxonomy" id="1850093"/>
    <lineage>
        <taxon>Bacteria</taxon>
        <taxon>Pseudomonadati</taxon>
        <taxon>Bacteroidota</taxon>
        <taxon>Cytophagia</taxon>
        <taxon>Cytophagales</taxon>
        <taxon>Hymenobacteraceae</taxon>
        <taxon>Hymenobacter</taxon>
    </lineage>
</organism>